<evidence type="ECO:0000259" key="1">
    <source>
        <dbReference type="Pfam" id="PF00149"/>
    </source>
</evidence>
<evidence type="ECO:0000313" key="2">
    <source>
        <dbReference type="EMBL" id="OBR67953.1"/>
    </source>
</evidence>
<gene>
    <name evidence="2" type="ORF">A7K91_18650</name>
</gene>
<dbReference type="AlphaFoldDB" id="A0A1A5YQV1"/>
<dbReference type="GO" id="GO:0016788">
    <property type="term" value="F:hydrolase activity, acting on ester bonds"/>
    <property type="evidence" value="ECO:0007669"/>
    <property type="project" value="TreeGrafter"/>
</dbReference>
<dbReference type="Gene3D" id="3.60.21.10">
    <property type="match status" value="1"/>
</dbReference>
<reference evidence="2 3" key="1">
    <citation type="submission" date="2016-05" db="EMBL/GenBank/DDBJ databases">
        <title>Paenibacillus oryzae. sp. nov., isolated from the rice root.</title>
        <authorList>
            <person name="Zhang J."/>
            <person name="Zhang X."/>
        </authorList>
    </citation>
    <scope>NUCLEOTIDE SEQUENCE [LARGE SCALE GENOMIC DNA]</scope>
    <source>
        <strain evidence="2 3">1DrF-4</strain>
    </source>
</reference>
<comment type="caution">
    <text evidence="2">The sequence shown here is derived from an EMBL/GenBank/DDBJ whole genome shotgun (WGS) entry which is preliminary data.</text>
</comment>
<dbReference type="InterPro" id="IPR029052">
    <property type="entry name" value="Metallo-depent_PP-like"/>
</dbReference>
<dbReference type="STRING" id="1844972.A7K91_18650"/>
<sequence length="316" mass="34344">MGQKRLTFREDGTFKIVQFTDVHLIDGSGEEKDQRTLALMKDIVKREQPDLIVYTGDLIFSERAGEPAEAFRSVIGVAEAAGIPYGVVYGNHDSEQGVTRAELQTILEERELSLSKAGPADIHGTGNYVLTVQRSSGTGEAAVLYFVDSGEYASPSVGGYAWLHPDQVNWYSAQSSRISALNKGPLPALAFLHIPLPEYREAALKGEILGTKGEEVCCPVINSGMFAAMLDGGDVMGVFAGHDHDNDYMAAHHGITLAYGRVTGWNTYGALQRGARVIELREDAFSFRTWIRLEDGSVVNEAKAAMEKTGEVSGRI</sequence>
<dbReference type="InterPro" id="IPR011230">
    <property type="entry name" value="PAP14/16/28/29"/>
</dbReference>
<name>A0A1A5YQV1_9BACL</name>
<feature type="domain" description="Calcineurin-like phosphoesterase" evidence="1">
    <location>
        <begin position="14"/>
        <end position="245"/>
    </location>
</feature>
<protein>
    <submittedName>
        <fullName evidence="2">Metallophosphoesterase</fullName>
    </submittedName>
</protein>
<dbReference type="EMBL" id="LYPA01000030">
    <property type="protein sequence ID" value="OBR67953.1"/>
    <property type="molecule type" value="Genomic_DNA"/>
</dbReference>
<dbReference type="OrthoDB" id="9816081at2"/>
<accession>A0A1A5YQV1</accession>
<dbReference type="Pfam" id="PF00149">
    <property type="entry name" value="Metallophos"/>
    <property type="match status" value="1"/>
</dbReference>
<dbReference type="PIRSF" id="PIRSF030250">
    <property type="entry name" value="Ptase_At2g46880"/>
    <property type="match status" value="1"/>
</dbReference>
<proteinExistence type="predicted"/>
<dbReference type="PANTHER" id="PTHR32440">
    <property type="entry name" value="PHOSPHATASE DCR2-RELATED-RELATED"/>
    <property type="match status" value="1"/>
</dbReference>
<dbReference type="GO" id="GO:0005737">
    <property type="term" value="C:cytoplasm"/>
    <property type="evidence" value="ECO:0007669"/>
    <property type="project" value="TreeGrafter"/>
</dbReference>
<dbReference type="Proteomes" id="UP000092024">
    <property type="component" value="Unassembled WGS sequence"/>
</dbReference>
<dbReference type="PANTHER" id="PTHR32440:SF11">
    <property type="entry name" value="METALLOPHOSPHOESTERASE DOMAIN-CONTAINING PROTEIN"/>
    <property type="match status" value="1"/>
</dbReference>
<dbReference type="SUPFAM" id="SSF56300">
    <property type="entry name" value="Metallo-dependent phosphatases"/>
    <property type="match status" value="1"/>
</dbReference>
<dbReference type="CDD" id="cd07383">
    <property type="entry name" value="MPP_Dcr2"/>
    <property type="match status" value="1"/>
</dbReference>
<dbReference type="InterPro" id="IPR004843">
    <property type="entry name" value="Calcineurin-like_PHP"/>
</dbReference>
<evidence type="ECO:0000313" key="3">
    <source>
        <dbReference type="Proteomes" id="UP000092024"/>
    </source>
</evidence>
<organism evidence="2 3">
    <name type="scientific">Paenibacillus oryzae</name>
    <dbReference type="NCBI Taxonomy" id="1844972"/>
    <lineage>
        <taxon>Bacteria</taxon>
        <taxon>Bacillati</taxon>
        <taxon>Bacillota</taxon>
        <taxon>Bacilli</taxon>
        <taxon>Bacillales</taxon>
        <taxon>Paenibacillaceae</taxon>
        <taxon>Paenibacillus</taxon>
    </lineage>
</organism>
<dbReference type="RefSeq" id="WP_068679878.1">
    <property type="nucleotide sequence ID" value="NZ_LYPA01000030.1"/>
</dbReference>
<keyword evidence="3" id="KW-1185">Reference proteome</keyword>